<dbReference type="EMBL" id="JWMF01000003">
    <property type="protein sequence ID" value="KJY52149.1"/>
    <property type="molecule type" value="Genomic_DNA"/>
</dbReference>
<feature type="transmembrane region" description="Helical" evidence="1">
    <location>
        <begin position="12"/>
        <end position="28"/>
    </location>
</feature>
<dbReference type="GO" id="GO:0016747">
    <property type="term" value="F:acyltransferase activity, transferring groups other than amino-acyl groups"/>
    <property type="evidence" value="ECO:0007669"/>
    <property type="project" value="InterPro"/>
</dbReference>
<sequence>MPNKQRDWKFEFLRIVAMLLIVTTHFFADDNWAVHTDPAQTGTWAGATHNALSFLGQVGVTLFVLISAYFVATKTTSPIKRLWKLWIQIFLYSAPIFLLFLFLKWNHAIPEHYLAGVTVKSGLVSFLPITEIAYWFISAYFIMTAFSPFINKLMEHLTSAQSWILTAMIIWVTFIWRILNAQSQYYTDCGYLISIYLIGANIRLYPERLPRIHWYSALICTVISFGLCVVGTRALGRQNSMTAILGNPPTNLLTAGPGASPILAVISGSVIFIWVTQIRTLNRGNTLWSRLIIALAPSTLGIYLIHENFLIKPLLWDTVFKSPEPMGLLAKLIFAAATIALVFLVLMLVSYIYNFLIVNPAIRVVSRIHLSGRTTGRHIGIDDQTARNNPAE</sequence>
<evidence type="ECO:0000259" key="2">
    <source>
        <dbReference type="Pfam" id="PF01757"/>
    </source>
</evidence>
<evidence type="ECO:0000313" key="3">
    <source>
        <dbReference type="EMBL" id="KJY52149.1"/>
    </source>
</evidence>
<feature type="transmembrane region" description="Helical" evidence="1">
    <location>
        <begin position="255"/>
        <end position="275"/>
    </location>
</feature>
<name>A0A0F4L1R7_9BIFI</name>
<feature type="transmembrane region" description="Helical" evidence="1">
    <location>
        <begin position="132"/>
        <end position="150"/>
    </location>
</feature>
<proteinExistence type="predicted"/>
<keyword evidence="1" id="KW-0812">Transmembrane</keyword>
<dbReference type="Pfam" id="PF01757">
    <property type="entry name" value="Acyl_transf_3"/>
    <property type="match status" value="1"/>
</dbReference>
<evidence type="ECO:0000256" key="1">
    <source>
        <dbReference type="SAM" id="Phobius"/>
    </source>
</evidence>
<feature type="domain" description="Acyltransferase 3" evidence="2">
    <location>
        <begin position="10"/>
        <end position="345"/>
    </location>
</feature>
<evidence type="ECO:0000313" key="4">
    <source>
        <dbReference type="Proteomes" id="UP000033567"/>
    </source>
</evidence>
<dbReference type="PATRIC" id="fig|1684.5.peg.251"/>
<dbReference type="InterPro" id="IPR002656">
    <property type="entry name" value="Acyl_transf_3_dom"/>
</dbReference>
<keyword evidence="1" id="KW-1133">Transmembrane helix</keyword>
<feature type="transmembrane region" description="Helical" evidence="1">
    <location>
        <begin position="54"/>
        <end position="73"/>
    </location>
</feature>
<feature type="transmembrane region" description="Helical" evidence="1">
    <location>
        <begin position="85"/>
        <end position="103"/>
    </location>
</feature>
<gene>
    <name evidence="3" type="ORF">JF70_02380</name>
</gene>
<feature type="transmembrane region" description="Helical" evidence="1">
    <location>
        <begin position="162"/>
        <end position="179"/>
    </location>
</feature>
<protein>
    <submittedName>
        <fullName evidence="3">Proline symporter</fullName>
    </submittedName>
</protein>
<accession>A0A0F4L1R7</accession>
<organism evidence="3 4">
    <name type="scientific">Bifidobacterium mellis</name>
    <dbReference type="NCBI Taxonomy" id="1293823"/>
    <lineage>
        <taxon>Bacteria</taxon>
        <taxon>Bacillati</taxon>
        <taxon>Actinomycetota</taxon>
        <taxon>Actinomycetes</taxon>
        <taxon>Bifidobacteriales</taxon>
        <taxon>Bifidobacteriaceae</taxon>
        <taxon>Bifidobacterium</taxon>
    </lineage>
</organism>
<feature type="transmembrane region" description="Helical" evidence="1">
    <location>
        <begin position="287"/>
        <end position="306"/>
    </location>
</feature>
<feature type="transmembrane region" description="Helical" evidence="1">
    <location>
        <begin position="185"/>
        <end position="202"/>
    </location>
</feature>
<feature type="transmembrane region" description="Helical" evidence="1">
    <location>
        <begin position="214"/>
        <end position="235"/>
    </location>
</feature>
<dbReference type="AlphaFoldDB" id="A0A0F4L1R7"/>
<keyword evidence="1" id="KW-0472">Membrane</keyword>
<comment type="caution">
    <text evidence="3">The sequence shown here is derived from an EMBL/GenBank/DDBJ whole genome shotgun (WGS) entry which is preliminary data.</text>
</comment>
<keyword evidence="4" id="KW-1185">Reference proteome</keyword>
<feature type="transmembrane region" description="Helical" evidence="1">
    <location>
        <begin position="326"/>
        <end position="353"/>
    </location>
</feature>
<reference evidence="3 4" key="1">
    <citation type="submission" date="2014-12" db="EMBL/GenBank/DDBJ databases">
        <title>Comparative genomics of the lactic acid bacteria isolated from the honey bee gut.</title>
        <authorList>
            <person name="Ellegaard K.M."/>
            <person name="Tamarit D."/>
            <person name="Javelind E."/>
            <person name="Olofsson T."/>
            <person name="Andersson S.G."/>
            <person name="Vasquez A."/>
        </authorList>
    </citation>
    <scope>NUCLEOTIDE SEQUENCE [LARGE SCALE GENOMIC DNA]</scope>
    <source>
        <strain evidence="3 4">Bin7</strain>
    </source>
</reference>
<dbReference type="RefSeq" id="WP_052690661.1">
    <property type="nucleotide sequence ID" value="NZ_KQ033885.1"/>
</dbReference>
<dbReference type="Proteomes" id="UP000033567">
    <property type="component" value="Unassembled WGS sequence"/>
</dbReference>